<protein>
    <submittedName>
        <fullName evidence="1">Uncharacterized protein</fullName>
    </submittedName>
</protein>
<dbReference type="AlphaFoldDB" id="A0A806CB05"/>
<dbReference type="Proteomes" id="UP000006166">
    <property type="component" value="Plasmid SV1_cp32-4"/>
</dbReference>
<accession>A0A806CB05</accession>
<gene>
    <name evidence="1" type="ORF">BSV1_R20</name>
</gene>
<dbReference type="EMBL" id="CP001520">
    <property type="protein sequence ID" value="ACN93396.1"/>
    <property type="molecule type" value="Genomic_DNA"/>
</dbReference>
<proteinExistence type="predicted"/>
<geneLocation type="plasmid" evidence="1 2">
    <name>SV1_cp32-4</name>
</geneLocation>
<keyword evidence="1" id="KW-0614">Plasmid</keyword>
<evidence type="ECO:0000313" key="1">
    <source>
        <dbReference type="EMBL" id="ACN93396.1"/>
    </source>
</evidence>
<sequence length="180" mass="20364">MEGKKGKSFKGKTVQEVIESVFPSCNIINMDEKDRIKIIDKNIYSKTPKEFIDKIKGIYVRNVIADVGTGTDGIECNFRFTNYKTTGKGVNHEALEDYGLEFIPQQEITLGTTLKINLIFWNSKTFYTHKLNVGDKVSFIDGLGKMIKATIKETSARPSNTGECSLILKLEDDSNKKRKR</sequence>
<organism evidence="1 2">
    <name type="scientific">Borreliella finlandensis</name>
    <dbReference type="NCBI Taxonomy" id="498741"/>
    <lineage>
        <taxon>Bacteria</taxon>
        <taxon>Pseudomonadati</taxon>
        <taxon>Spirochaetota</taxon>
        <taxon>Spirochaetia</taxon>
        <taxon>Spirochaetales</taxon>
        <taxon>Borreliaceae</taxon>
        <taxon>Borreliella</taxon>
    </lineage>
</organism>
<reference evidence="1 2" key="1">
    <citation type="journal article" date="2011" name="J. Bacteriol.">
        <title>Whole genome sequence of an unusual Borrelia burgdorferi sensu lato isolate.</title>
        <authorList>
            <person name="Casjens S.R."/>
            <person name="Fraser-Liggett C.M."/>
            <person name="Mongodin E.F."/>
            <person name="Qiu W.G."/>
            <person name="Dunn J.J."/>
            <person name="Luft B.J."/>
            <person name="Schutzer S.E."/>
        </authorList>
    </citation>
    <scope>NUCLEOTIDE SEQUENCE [LARGE SCALE GENOMIC DNA]</scope>
    <source>
        <strain evidence="1 2">SV1</strain>
    </source>
</reference>
<evidence type="ECO:0000313" key="2">
    <source>
        <dbReference type="Proteomes" id="UP000006166"/>
    </source>
</evidence>
<dbReference type="InterPro" id="IPR007800">
    <property type="entry name" value="DUF693"/>
</dbReference>
<keyword evidence="2" id="KW-1185">Reference proteome</keyword>
<name>A0A806CB05_9SPIR</name>
<dbReference type="Pfam" id="PF05113">
    <property type="entry name" value="DUF693"/>
    <property type="match status" value="1"/>
</dbReference>